<evidence type="ECO:0000256" key="1">
    <source>
        <dbReference type="SAM" id="MobiDB-lite"/>
    </source>
</evidence>
<feature type="compositionally biased region" description="Basic and acidic residues" evidence="1">
    <location>
        <begin position="36"/>
        <end position="54"/>
    </location>
</feature>
<keyword evidence="3" id="KW-1185">Reference proteome</keyword>
<proteinExistence type="predicted"/>
<name>B0TIG8_HELMI</name>
<dbReference type="KEGG" id="hmo:HM1_3151"/>
<dbReference type="Proteomes" id="UP000008550">
    <property type="component" value="Chromosome"/>
</dbReference>
<evidence type="ECO:0000313" key="3">
    <source>
        <dbReference type="Proteomes" id="UP000008550"/>
    </source>
</evidence>
<dbReference type="EMBL" id="CP000930">
    <property type="protein sequence ID" value="ABZ84909.1"/>
    <property type="molecule type" value="Genomic_DNA"/>
</dbReference>
<evidence type="ECO:0000313" key="2">
    <source>
        <dbReference type="EMBL" id="ABZ84909.1"/>
    </source>
</evidence>
<reference evidence="2 3" key="1">
    <citation type="journal article" date="2008" name="J. Bacteriol.">
        <title>The genome of Heliobacterium modesticaldum, a phototrophic representative of the Firmicutes containing the simplest photosynthetic apparatus.</title>
        <authorList>
            <person name="Sattley W.M."/>
            <person name="Madigan M.T."/>
            <person name="Swingley W.D."/>
            <person name="Cheung P.C."/>
            <person name="Clocksin K.M."/>
            <person name="Conrad A.L."/>
            <person name="Dejesa L.C."/>
            <person name="Honchak B.M."/>
            <person name="Jung D.O."/>
            <person name="Karbach L.E."/>
            <person name="Kurdoglu A."/>
            <person name="Lahiri S."/>
            <person name="Mastrian S.D."/>
            <person name="Page L.E."/>
            <person name="Taylor H.L."/>
            <person name="Wang Z.T."/>
            <person name="Raymond J."/>
            <person name="Chen M."/>
            <person name="Blankenship R.E."/>
            <person name="Touchman J.W."/>
        </authorList>
    </citation>
    <scope>NUCLEOTIDE SEQUENCE [LARGE SCALE GENOMIC DNA]</scope>
    <source>
        <strain evidence="3">ATCC 51547 / Ice1</strain>
    </source>
</reference>
<gene>
    <name evidence="2" type="ORF">HM1_3151</name>
</gene>
<protein>
    <submittedName>
        <fullName evidence="2">Uncharacterized protein</fullName>
    </submittedName>
</protein>
<dbReference type="HOGENOM" id="CLU_2788166_0_0_9"/>
<dbReference type="AlphaFoldDB" id="B0TIG8"/>
<organism evidence="2 3">
    <name type="scientific">Heliobacterium modesticaldum (strain ATCC 51547 / Ice1)</name>
    <dbReference type="NCBI Taxonomy" id="498761"/>
    <lineage>
        <taxon>Bacteria</taxon>
        <taxon>Bacillati</taxon>
        <taxon>Bacillota</taxon>
        <taxon>Clostridia</taxon>
        <taxon>Eubacteriales</taxon>
        <taxon>Heliobacteriaceae</taxon>
        <taxon>Heliomicrobium</taxon>
    </lineage>
</organism>
<feature type="region of interest" description="Disordered" evidence="1">
    <location>
        <begin position="1"/>
        <end position="68"/>
    </location>
</feature>
<sequence length="68" mass="7412">MAERSHPFPSRTRQLSSPAPMVLGTVVPGRVGRCRISRETGRPDSLRSDARTEAGHQGPIAQLARAYD</sequence>
<accession>B0TIG8</accession>